<evidence type="ECO:0000313" key="2">
    <source>
        <dbReference type="Proteomes" id="UP000199250"/>
    </source>
</evidence>
<dbReference type="AlphaFoldDB" id="A0A1H6W5G5"/>
<sequence>MEAFEICQEAYLLARHEQESMLLGRSYLKPSAFREKTETLREATDAQLLNALQVLGEQAGRDFLSLQGPIDRRLAAVLDTASRTRKNKLDGFGLVGGLLKKGSRFARGFYKTSGLEPRALSEDLRRCHLYRSGGLCLSPEEKARLGFVELEVNDEGR</sequence>
<evidence type="ECO:0000313" key="1">
    <source>
        <dbReference type="EMBL" id="SEJ12219.1"/>
    </source>
</evidence>
<name>A0A1H6W5G5_9GAMM</name>
<protein>
    <submittedName>
        <fullName evidence="1">Uncharacterized protein</fullName>
    </submittedName>
</protein>
<proteinExistence type="predicted"/>
<dbReference type="OrthoDB" id="7041846at2"/>
<accession>A0A1H6W5G5</accession>
<dbReference type="Proteomes" id="UP000199250">
    <property type="component" value="Unassembled WGS sequence"/>
</dbReference>
<gene>
    <name evidence="1" type="ORF">SAMN04244572_02826</name>
</gene>
<reference evidence="1 2" key="1">
    <citation type="submission" date="2016-10" db="EMBL/GenBank/DDBJ databases">
        <authorList>
            <person name="de Groot N.N."/>
        </authorList>
    </citation>
    <scope>NUCLEOTIDE SEQUENCE [LARGE SCALE GENOMIC DNA]</scope>
    <source>
        <strain evidence="1 2">DSM 373</strain>
    </source>
</reference>
<dbReference type="EMBL" id="FNYQ01000050">
    <property type="protein sequence ID" value="SEJ12219.1"/>
    <property type="molecule type" value="Genomic_DNA"/>
</dbReference>
<dbReference type="RefSeq" id="WP_090732749.1">
    <property type="nucleotide sequence ID" value="NZ_FNYQ01000050.1"/>
</dbReference>
<organism evidence="1 2">
    <name type="scientific">Azotobacter beijerinckii</name>
    <dbReference type="NCBI Taxonomy" id="170623"/>
    <lineage>
        <taxon>Bacteria</taxon>
        <taxon>Pseudomonadati</taxon>
        <taxon>Pseudomonadota</taxon>
        <taxon>Gammaproteobacteria</taxon>
        <taxon>Pseudomonadales</taxon>
        <taxon>Pseudomonadaceae</taxon>
        <taxon>Azotobacter</taxon>
    </lineage>
</organism>